<evidence type="ECO:0000313" key="3">
    <source>
        <dbReference type="Proteomes" id="UP000007875"/>
    </source>
</evidence>
<dbReference type="GeneTree" id="ENSGT00660000097398"/>
<feature type="compositionally biased region" description="Polar residues" evidence="1">
    <location>
        <begin position="8"/>
        <end position="21"/>
    </location>
</feature>
<keyword evidence="3" id="KW-1185">Reference proteome</keyword>
<evidence type="ECO:0000256" key="1">
    <source>
        <dbReference type="SAM" id="MobiDB-lite"/>
    </source>
</evidence>
<dbReference type="HOGENOM" id="CLU_2873427_0_0_1"/>
<dbReference type="InParanoid" id="H2Z2D9"/>
<accession>H2Z2D9</accession>
<dbReference type="AlphaFoldDB" id="H2Z2D9"/>
<feature type="region of interest" description="Disordered" evidence="1">
    <location>
        <begin position="1"/>
        <end position="35"/>
    </location>
</feature>
<proteinExistence type="predicted"/>
<dbReference type="Proteomes" id="UP000007875">
    <property type="component" value="Unassembled WGS sequence"/>
</dbReference>
<evidence type="ECO:0000313" key="2">
    <source>
        <dbReference type="Ensembl" id="ENSCSAVP00000011751.1"/>
    </source>
</evidence>
<name>H2Z2D9_CIOSA</name>
<reference evidence="2" key="3">
    <citation type="submission" date="2025-09" db="UniProtKB">
        <authorList>
            <consortium name="Ensembl"/>
        </authorList>
    </citation>
    <scope>IDENTIFICATION</scope>
</reference>
<protein>
    <submittedName>
        <fullName evidence="2">Uncharacterized protein</fullName>
    </submittedName>
</protein>
<dbReference type="Ensembl" id="ENSCSAVT00000011888.1">
    <property type="protein sequence ID" value="ENSCSAVP00000011751.1"/>
    <property type="gene ID" value="ENSCSAVG00000006892.1"/>
</dbReference>
<reference evidence="3" key="1">
    <citation type="submission" date="2003-08" db="EMBL/GenBank/DDBJ databases">
        <authorList>
            <person name="Birren B."/>
            <person name="Nusbaum C."/>
            <person name="Abebe A."/>
            <person name="Abouelleil A."/>
            <person name="Adekoya E."/>
            <person name="Ait-zahra M."/>
            <person name="Allen N."/>
            <person name="Allen T."/>
            <person name="An P."/>
            <person name="Anderson M."/>
            <person name="Anderson S."/>
            <person name="Arachchi H."/>
            <person name="Armbruster J."/>
            <person name="Bachantsang P."/>
            <person name="Baldwin J."/>
            <person name="Barry A."/>
            <person name="Bayul T."/>
            <person name="Blitshsteyn B."/>
            <person name="Bloom T."/>
            <person name="Blye J."/>
            <person name="Boguslavskiy L."/>
            <person name="Borowsky M."/>
            <person name="Boukhgalter B."/>
            <person name="Brunache A."/>
            <person name="Butler J."/>
            <person name="Calixte N."/>
            <person name="Calvo S."/>
            <person name="Camarata J."/>
            <person name="Campo K."/>
            <person name="Chang J."/>
            <person name="Cheshatsang Y."/>
            <person name="Citroen M."/>
            <person name="Collymore A."/>
            <person name="Considine T."/>
            <person name="Cook A."/>
            <person name="Cooke P."/>
            <person name="Corum B."/>
            <person name="Cuomo C."/>
            <person name="David R."/>
            <person name="Dawoe T."/>
            <person name="Degray S."/>
            <person name="Dodge S."/>
            <person name="Dooley K."/>
            <person name="Dorje P."/>
            <person name="Dorjee K."/>
            <person name="Dorris L."/>
            <person name="Duffey N."/>
            <person name="Dupes A."/>
            <person name="Elkins T."/>
            <person name="Engels R."/>
            <person name="Erickson J."/>
            <person name="Farina A."/>
            <person name="Faro S."/>
            <person name="Ferreira P."/>
            <person name="Fischer H."/>
            <person name="Fitzgerald M."/>
            <person name="Foley K."/>
            <person name="Gage D."/>
            <person name="Galagan J."/>
            <person name="Gearin G."/>
            <person name="Gnerre S."/>
            <person name="Gnirke A."/>
            <person name="Goyette A."/>
            <person name="Graham J."/>
            <person name="Grandbois E."/>
            <person name="Gyaltsen K."/>
            <person name="Hafez N."/>
            <person name="Hagopian D."/>
            <person name="Hagos B."/>
            <person name="Hall J."/>
            <person name="Hatcher B."/>
            <person name="Heller A."/>
            <person name="Higgins H."/>
            <person name="Honan T."/>
            <person name="Horn A."/>
            <person name="Houde N."/>
            <person name="Hughes L."/>
            <person name="Hulme W."/>
            <person name="Husby E."/>
            <person name="Iliev I."/>
            <person name="Jaffe D."/>
            <person name="Jones C."/>
            <person name="Kamal M."/>
            <person name="Kamat A."/>
            <person name="Kamvysselis M."/>
            <person name="Karlsson E."/>
            <person name="Kells C."/>
            <person name="Kieu A."/>
            <person name="Kisner P."/>
            <person name="Kodira C."/>
            <person name="Kulbokas E."/>
            <person name="Labutti K."/>
            <person name="Lama D."/>
            <person name="Landers T."/>
            <person name="Leger J."/>
            <person name="Levine S."/>
            <person name="Lewis D."/>
            <person name="Lewis T."/>
            <person name="Lindblad-toh K."/>
            <person name="Liu X."/>
            <person name="Lokyitsang T."/>
            <person name="Lokyitsang Y."/>
            <person name="Lucien O."/>
            <person name="Lui A."/>
            <person name="Ma L.J."/>
            <person name="Mabbitt R."/>
            <person name="Macdonald J."/>
            <person name="Maclean C."/>
            <person name="Major J."/>
            <person name="Manning J."/>
            <person name="Marabella R."/>
            <person name="Maru K."/>
            <person name="Matthews C."/>
            <person name="Mauceli E."/>
            <person name="Mccarthy M."/>
            <person name="Mcdonough S."/>
            <person name="Mcghee T."/>
            <person name="Meldrim J."/>
            <person name="Meneus L."/>
            <person name="Mesirov J."/>
            <person name="Mihalev A."/>
            <person name="Mihova T."/>
            <person name="Mikkelsen T."/>
            <person name="Mlenga V."/>
            <person name="Moru K."/>
            <person name="Mozes J."/>
            <person name="Mulrain L."/>
            <person name="Munson G."/>
            <person name="Naylor J."/>
            <person name="Newes C."/>
            <person name="Nguyen C."/>
            <person name="Nguyen N."/>
            <person name="Nguyen T."/>
            <person name="Nicol R."/>
            <person name="Nielsen C."/>
            <person name="Nizzari M."/>
            <person name="Norbu C."/>
            <person name="Norbu N."/>
            <person name="O'donnell P."/>
            <person name="Okoawo O."/>
            <person name="O'leary S."/>
            <person name="Omotosho B."/>
            <person name="O'neill K."/>
            <person name="Osman S."/>
            <person name="Parker S."/>
            <person name="Perrin D."/>
            <person name="Phunkhang P."/>
            <person name="Piqani B."/>
            <person name="Purcell S."/>
            <person name="Rachupka T."/>
            <person name="Ramasamy U."/>
            <person name="Rameau R."/>
            <person name="Ray V."/>
            <person name="Raymond C."/>
            <person name="Retta R."/>
            <person name="Richardson S."/>
            <person name="Rise C."/>
            <person name="Rodriguez J."/>
            <person name="Rogers J."/>
            <person name="Rogov P."/>
            <person name="Rutman M."/>
            <person name="Schupbach R."/>
            <person name="Seaman C."/>
            <person name="Settipalli S."/>
            <person name="Sharpe T."/>
            <person name="Sheridan J."/>
            <person name="Sherpa N."/>
            <person name="Shi J."/>
            <person name="Smirnov S."/>
            <person name="Smith C."/>
            <person name="Sougnez C."/>
            <person name="Spencer B."/>
            <person name="Stalker J."/>
            <person name="Stange-thomann N."/>
            <person name="Stavropoulos S."/>
            <person name="Stetson K."/>
            <person name="Stone C."/>
            <person name="Stone S."/>
            <person name="Stubbs M."/>
            <person name="Talamas J."/>
            <person name="Tchuinga P."/>
            <person name="Tenzing P."/>
            <person name="Tesfaye S."/>
            <person name="Theodore J."/>
            <person name="Thoulutsang Y."/>
            <person name="Topham K."/>
            <person name="Towey S."/>
            <person name="Tsamla T."/>
            <person name="Tsomo N."/>
            <person name="Vallee D."/>
            <person name="Vassiliev H."/>
            <person name="Venkataraman V."/>
            <person name="Vinson J."/>
            <person name="Vo A."/>
            <person name="Wade C."/>
            <person name="Wang S."/>
            <person name="Wangchuk T."/>
            <person name="Wangdi T."/>
            <person name="Whittaker C."/>
            <person name="Wilkinson J."/>
            <person name="Wu Y."/>
            <person name="Wyman D."/>
            <person name="Yadav S."/>
            <person name="Yang S."/>
            <person name="Yang X."/>
            <person name="Yeager S."/>
            <person name="Yee E."/>
            <person name="Young G."/>
            <person name="Zainoun J."/>
            <person name="Zembeck L."/>
            <person name="Zimmer A."/>
            <person name="Zody M."/>
            <person name="Lander E."/>
        </authorList>
    </citation>
    <scope>NUCLEOTIDE SEQUENCE [LARGE SCALE GENOMIC DNA]</scope>
</reference>
<organism evidence="2 3">
    <name type="scientific">Ciona savignyi</name>
    <name type="common">Pacific transparent sea squirt</name>
    <dbReference type="NCBI Taxonomy" id="51511"/>
    <lineage>
        <taxon>Eukaryota</taxon>
        <taxon>Metazoa</taxon>
        <taxon>Chordata</taxon>
        <taxon>Tunicata</taxon>
        <taxon>Ascidiacea</taxon>
        <taxon>Phlebobranchia</taxon>
        <taxon>Cionidae</taxon>
        <taxon>Ciona</taxon>
    </lineage>
</organism>
<reference evidence="2" key="2">
    <citation type="submission" date="2025-08" db="UniProtKB">
        <authorList>
            <consortium name="Ensembl"/>
        </authorList>
    </citation>
    <scope>IDENTIFICATION</scope>
</reference>
<sequence>MHPRWYSESLSGNTVPEQTCEVTVPPEQETESSGLLAKQQLSDISIMFSRHKYYSKLVDPLDSR</sequence>